<dbReference type="RefSeq" id="WP_071457252.1">
    <property type="nucleotide sequence ID" value="NZ_CP017267.1"/>
</dbReference>
<keyword evidence="3" id="KW-1185">Reference proteome</keyword>
<dbReference type="Gene3D" id="2.20.25.110">
    <property type="entry name" value="S-adenosyl-L-methionine-dependent methyltransferases"/>
    <property type="match status" value="1"/>
</dbReference>
<dbReference type="InterPro" id="IPR041698">
    <property type="entry name" value="Methyltransf_25"/>
</dbReference>
<feature type="domain" description="Methyltransferase" evidence="1">
    <location>
        <begin position="41"/>
        <end position="135"/>
    </location>
</feature>
<reference evidence="2 3" key="1">
    <citation type="submission" date="2016-09" db="EMBL/GenBank/DDBJ databases">
        <title>Vagococcus teuberi sp. nov., isolated from the Malian artisanal sour milk fene.</title>
        <authorList>
            <person name="Wullschleger S."/>
            <person name="Seifert C."/>
            <person name="Baumgartner S."/>
            <person name="Lacroix C."/>
            <person name="Bonfoh B."/>
            <person name="Stevens M.J."/>
            <person name="Meile L."/>
        </authorList>
    </citation>
    <scope>NUCLEOTIDE SEQUENCE [LARGE SCALE GENOMIC DNA]</scope>
    <source>
        <strain evidence="2 3">DSM 21459</strain>
    </source>
</reference>
<dbReference type="OrthoDB" id="9804312at2"/>
<dbReference type="CDD" id="cd02440">
    <property type="entry name" value="AdoMet_MTases"/>
    <property type="match status" value="1"/>
</dbReference>
<dbReference type="KEGG" id="vte:BHY08_07360"/>
<proteinExistence type="predicted"/>
<dbReference type="Pfam" id="PF13649">
    <property type="entry name" value="Methyltransf_25"/>
    <property type="match status" value="1"/>
</dbReference>
<gene>
    <name evidence="2" type="ORF">BHY08_07360</name>
</gene>
<dbReference type="Proteomes" id="UP000191200">
    <property type="component" value="Chromosome"/>
</dbReference>
<evidence type="ECO:0000259" key="1">
    <source>
        <dbReference type="Pfam" id="PF13649"/>
    </source>
</evidence>
<dbReference type="SUPFAM" id="SSF53335">
    <property type="entry name" value="S-adenosyl-L-methionine-dependent methyltransferases"/>
    <property type="match status" value="1"/>
</dbReference>
<dbReference type="EMBL" id="CP017267">
    <property type="protein sequence ID" value="APB31659.1"/>
    <property type="molecule type" value="Genomic_DNA"/>
</dbReference>
<dbReference type="AlphaFoldDB" id="A0A1J0A6U8"/>
<evidence type="ECO:0000313" key="3">
    <source>
        <dbReference type="Proteomes" id="UP000191200"/>
    </source>
</evidence>
<protein>
    <recommendedName>
        <fullName evidence="1">Methyltransferase domain-containing protein</fullName>
    </recommendedName>
</protein>
<accession>A0A1J0A6U8</accession>
<name>A0A1J0A6U8_9ENTE</name>
<organism evidence="2 3">
    <name type="scientific">Vagococcus teuberi</name>
    <dbReference type="NCBI Taxonomy" id="519472"/>
    <lineage>
        <taxon>Bacteria</taxon>
        <taxon>Bacillati</taxon>
        <taxon>Bacillota</taxon>
        <taxon>Bacilli</taxon>
        <taxon>Lactobacillales</taxon>
        <taxon>Enterococcaceae</taxon>
        <taxon>Vagococcus</taxon>
    </lineage>
</organism>
<dbReference type="InterPro" id="IPR029063">
    <property type="entry name" value="SAM-dependent_MTases_sf"/>
</dbReference>
<dbReference type="Gene3D" id="3.40.50.150">
    <property type="entry name" value="Vaccinia Virus protein VP39"/>
    <property type="match status" value="1"/>
</dbReference>
<dbReference type="STRING" id="519472.BHY08_07360"/>
<evidence type="ECO:0000313" key="2">
    <source>
        <dbReference type="EMBL" id="APB31659.1"/>
    </source>
</evidence>
<sequence>MFKEYGPLSTMMYQKTKAVGQSLDGDIDYYYDFLQDVKGSILEAGVGTGRVLIPLLEKGLNVEGVDVSEDMLSQCKKNMEAYSVSTFVYQQDLFDLSLNQEYEAIIMPTGSFCLLEKDRIEKVLKGFYHCLSCKGKVILDLIVPNDFKKGKITQSKIDLSNTETIIYTHYDESIDWISQQTTSIDKYELINEGKVVETEYSHFTLYWYGLKEFEWLIQSLGFKLIKYDDGYNRGVPGIVTAILEKQDE</sequence>